<organism evidence="1 2">
    <name type="scientific">Haemophilus haemolyticus</name>
    <dbReference type="NCBI Taxonomy" id="726"/>
    <lineage>
        <taxon>Bacteria</taxon>
        <taxon>Pseudomonadati</taxon>
        <taxon>Pseudomonadota</taxon>
        <taxon>Gammaproteobacteria</taxon>
        <taxon>Pasteurellales</taxon>
        <taxon>Pasteurellaceae</taxon>
        <taxon>Haemophilus</taxon>
    </lineage>
</organism>
<dbReference type="InterPro" id="IPR035093">
    <property type="entry name" value="RelE/ParE_toxin_dom_sf"/>
</dbReference>
<proteinExistence type="predicted"/>
<name>A0AAQ2BJ88_HAEHA</name>
<evidence type="ECO:0000313" key="1">
    <source>
        <dbReference type="EMBL" id="TDN40726.1"/>
    </source>
</evidence>
<dbReference type="AlphaFoldDB" id="A0AAQ2BJ88"/>
<dbReference type="RefSeq" id="WP_005636121.1">
    <property type="nucleotide sequence ID" value="NZ_JTLY01000011.1"/>
</dbReference>
<dbReference type="EMBL" id="RWKG01000044">
    <property type="protein sequence ID" value="TDN40726.1"/>
    <property type="molecule type" value="Genomic_DNA"/>
</dbReference>
<comment type="caution">
    <text evidence="1">The sequence shown here is derived from an EMBL/GenBank/DDBJ whole genome shotgun (WGS) entry which is preliminary data.</text>
</comment>
<gene>
    <name evidence="1" type="ORF">EGH31_1758</name>
</gene>
<dbReference type="Proteomes" id="UP000294998">
    <property type="component" value="Unassembled WGS sequence"/>
</dbReference>
<accession>A0AAQ2BJ88</accession>
<dbReference type="Gene3D" id="3.30.2310.20">
    <property type="entry name" value="RelE-like"/>
    <property type="match status" value="1"/>
</dbReference>
<sequence>MKFDYSIKWYELAENKLLRQAQYILEQSQNVVIAENFYDAIKSEVDKLSFTADVYRLRKKKEIPILNGKYLVKFLIGRETVYIVDFKSAKQKNY</sequence>
<evidence type="ECO:0000313" key="2">
    <source>
        <dbReference type="Proteomes" id="UP000294998"/>
    </source>
</evidence>
<reference evidence="1 2" key="1">
    <citation type="submission" date="2018-12" db="EMBL/GenBank/DDBJ databases">
        <authorList>
            <person name="Fluit A.C."/>
        </authorList>
    </citation>
    <scope>NUCLEOTIDE SEQUENCE [LARGE SCALE GENOMIC DNA]</scope>
    <source>
        <strain evidence="1 2">16-549009</strain>
    </source>
</reference>
<protein>
    <submittedName>
        <fullName evidence="1">Uncharacterized protein</fullName>
    </submittedName>
</protein>